<reference evidence="2" key="1">
    <citation type="submission" date="2018-05" db="EMBL/GenBank/DDBJ databases">
        <authorList>
            <person name="Lanie J.A."/>
            <person name="Ng W.-L."/>
            <person name="Kazmierczak K.M."/>
            <person name="Andrzejewski T.M."/>
            <person name="Davidsen T.M."/>
            <person name="Wayne K.J."/>
            <person name="Tettelin H."/>
            <person name="Glass J.I."/>
            <person name="Rusch D."/>
            <person name="Podicherti R."/>
            <person name="Tsui H.-C.T."/>
            <person name="Winkler M.E."/>
        </authorList>
    </citation>
    <scope>NUCLEOTIDE SEQUENCE</scope>
</reference>
<dbReference type="AlphaFoldDB" id="A0A381ULM1"/>
<name>A0A381ULM1_9ZZZZ</name>
<dbReference type="Pfam" id="PF01042">
    <property type="entry name" value="Ribonuc_L-PSP"/>
    <property type="match status" value="1"/>
</dbReference>
<protein>
    <submittedName>
        <fullName evidence="2">Uncharacterized protein</fullName>
    </submittedName>
</protein>
<dbReference type="InterPro" id="IPR035959">
    <property type="entry name" value="RutC-like_sf"/>
</dbReference>
<gene>
    <name evidence="2" type="ORF">METZ01_LOCUS81475</name>
</gene>
<dbReference type="SUPFAM" id="SSF55298">
    <property type="entry name" value="YjgF-like"/>
    <property type="match status" value="1"/>
</dbReference>
<dbReference type="GO" id="GO:0005829">
    <property type="term" value="C:cytosol"/>
    <property type="evidence" value="ECO:0007669"/>
    <property type="project" value="TreeGrafter"/>
</dbReference>
<dbReference type="PANTHER" id="PTHR11803">
    <property type="entry name" value="2-IMINOBUTANOATE/2-IMINOPROPANOATE DEAMINASE RIDA"/>
    <property type="match status" value="1"/>
</dbReference>
<evidence type="ECO:0000313" key="2">
    <source>
        <dbReference type="EMBL" id="SVA28621.1"/>
    </source>
</evidence>
<dbReference type="InterPro" id="IPR006175">
    <property type="entry name" value="YjgF/YER057c/UK114"/>
</dbReference>
<sequence length="127" mass="14045">MSQIERFMLDDQPAPVSHYCHVVKAGDRIWLSGTVGMRPDGSAPDDVVEQFEIAIGNLDRALRAAGGRPEHIVKVQVFLTDVNDRTRINPIRQAYFGDHRPASTLVEVSALVTPILKVEIEAEAILD</sequence>
<dbReference type="EMBL" id="UINC01006615">
    <property type="protein sequence ID" value="SVA28621.1"/>
    <property type="molecule type" value="Genomic_DNA"/>
</dbReference>
<evidence type="ECO:0000256" key="1">
    <source>
        <dbReference type="ARBA" id="ARBA00010552"/>
    </source>
</evidence>
<dbReference type="GO" id="GO:0019239">
    <property type="term" value="F:deaminase activity"/>
    <property type="evidence" value="ECO:0007669"/>
    <property type="project" value="TreeGrafter"/>
</dbReference>
<comment type="similarity">
    <text evidence="1">Belongs to the RutC family.</text>
</comment>
<proteinExistence type="inferred from homology"/>
<dbReference type="Gene3D" id="3.30.1330.40">
    <property type="entry name" value="RutC-like"/>
    <property type="match status" value="1"/>
</dbReference>
<dbReference type="PANTHER" id="PTHR11803:SF58">
    <property type="entry name" value="PROTEIN HMF1-RELATED"/>
    <property type="match status" value="1"/>
</dbReference>
<organism evidence="2">
    <name type="scientific">marine metagenome</name>
    <dbReference type="NCBI Taxonomy" id="408172"/>
    <lineage>
        <taxon>unclassified sequences</taxon>
        <taxon>metagenomes</taxon>
        <taxon>ecological metagenomes</taxon>
    </lineage>
</organism>
<accession>A0A381ULM1</accession>